<protein>
    <submittedName>
        <fullName evidence="1">Uncharacterized protein</fullName>
    </submittedName>
</protein>
<dbReference type="EMBL" id="JANFQF010000002">
    <property type="protein sequence ID" value="MCQ4118381.1"/>
    <property type="molecule type" value="Genomic_DNA"/>
</dbReference>
<evidence type="ECO:0000313" key="1">
    <source>
        <dbReference type="EMBL" id="MCQ4118381.1"/>
    </source>
</evidence>
<reference evidence="1 2" key="1">
    <citation type="submission" date="2022-07" db="EMBL/GenBank/DDBJ databases">
        <title>Degradation activity of malathion, p-nitrophenol and potential low-temperature adaptation strategy of Rhodococcus sp. FXJ9.536.</title>
        <authorList>
            <person name="Huang J."/>
            <person name="Huang Y."/>
        </authorList>
    </citation>
    <scope>NUCLEOTIDE SEQUENCE [LARGE SCALE GENOMIC DNA]</scope>
    <source>
        <strain evidence="1 2">FXJ9.536</strain>
    </source>
</reference>
<keyword evidence="2" id="KW-1185">Reference proteome</keyword>
<comment type="caution">
    <text evidence="1">The sequence shown here is derived from an EMBL/GenBank/DDBJ whole genome shotgun (WGS) entry which is preliminary data.</text>
</comment>
<sequence length="248" mass="26827">MEMAVSLDYPLSWPLLLQEAAEDGARQIERRRAGATATLLPQSTSGAIAKELSDRGIVVYHCSRLLADEVRDIRASGLRAASSALLSDKVTAACRAGLLTQAQAERIVGRGVLASRDQQPGRIGAICALTTLQTVSVDPHGVKPFFEYWGGEITYFWQLGTSGLGLNETLRSIGEPALIKFIHHPQTTDCYAPDLSTLVINLWRRSTAESGEVHIKVQPGTRLPVTNILHPGDPQWPDAVIAGRGLDL</sequence>
<dbReference type="RefSeq" id="WP_255965790.1">
    <property type="nucleotide sequence ID" value="NZ_JANFQF010000002.1"/>
</dbReference>
<name>A0ABT1Q809_9NOCA</name>
<organism evidence="1 2">
    <name type="scientific">Rhodococcus tibetensis</name>
    <dbReference type="NCBI Taxonomy" id="2965064"/>
    <lineage>
        <taxon>Bacteria</taxon>
        <taxon>Bacillati</taxon>
        <taxon>Actinomycetota</taxon>
        <taxon>Actinomycetes</taxon>
        <taxon>Mycobacteriales</taxon>
        <taxon>Nocardiaceae</taxon>
        <taxon>Rhodococcus</taxon>
    </lineage>
</organism>
<proteinExistence type="predicted"/>
<evidence type="ECO:0000313" key="2">
    <source>
        <dbReference type="Proteomes" id="UP001524501"/>
    </source>
</evidence>
<dbReference type="Proteomes" id="UP001524501">
    <property type="component" value="Unassembled WGS sequence"/>
</dbReference>
<accession>A0ABT1Q809</accession>
<gene>
    <name evidence="1" type="ORF">NOF53_04190</name>
</gene>